<name>A0A8J1JUU1_XENTR</name>
<accession>A0A8J1JUU1</accession>
<dbReference type="PANTHER" id="PTHR16983:SF13">
    <property type="entry name" value="LYMPHOCYTE ANTIGEN 6E"/>
    <property type="match status" value="1"/>
</dbReference>
<keyword evidence="5" id="KW-0325">Glycoprotein</keyword>
<feature type="domain" description="UPAR/Ly6" evidence="6">
    <location>
        <begin position="14"/>
        <end position="94"/>
    </location>
</feature>
<organism evidence="7 8">
    <name type="scientific">Xenopus tropicalis</name>
    <name type="common">Western clawed frog</name>
    <name type="synonym">Silurana tropicalis</name>
    <dbReference type="NCBI Taxonomy" id="8364"/>
    <lineage>
        <taxon>Eukaryota</taxon>
        <taxon>Metazoa</taxon>
        <taxon>Chordata</taxon>
        <taxon>Craniata</taxon>
        <taxon>Vertebrata</taxon>
        <taxon>Euteleostomi</taxon>
        <taxon>Amphibia</taxon>
        <taxon>Batrachia</taxon>
        <taxon>Anura</taxon>
        <taxon>Pipoidea</taxon>
        <taxon>Pipidae</taxon>
        <taxon>Xenopodinae</taxon>
        <taxon>Xenopus</taxon>
        <taxon>Silurana</taxon>
    </lineage>
</organism>
<dbReference type="PANTHER" id="PTHR16983">
    <property type="entry name" value="UPAR/LY6 DOMAIN-CONTAINING PROTEIN"/>
    <property type="match status" value="1"/>
</dbReference>
<dbReference type="InterPro" id="IPR018363">
    <property type="entry name" value="CD59_antigen_CS"/>
</dbReference>
<dbReference type="AlphaFoldDB" id="A0A8J1JUU1"/>
<dbReference type="Xenbase" id="XB-GENE-29084699">
    <property type="gene designation" value="LOC101730595"/>
</dbReference>
<dbReference type="InterPro" id="IPR045860">
    <property type="entry name" value="Snake_toxin-like_sf"/>
</dbReference>
<evidence type="ECO:0000256" key="4">
    <source>
        <dbReference type="ARBA" id="ARBA00023136"/>
    </source>
</evidence>
<dbReference type="GeneID" id="101730595"/>
<dbReference type="RefSeq" id="XP_031760366.1">
    <property type="nucleotide sequence ID" value="XM_031904506.1"/>
</dbReference>
<evidence type="ECO:0000313" key="8">
    <source>
        <dbReference type="RefSeq" id="XP_031760366.1"/>
    </source>
</evidence>
<evidence type="ECO:0000256" key="2">
    <source>
        <dbReference type="ARBA" id="ARBA00022475"/>
    </source>
</evidence>
<reference evidence="8" key="1">
    <citation type="submission" date="2025-08" db="UniProtKB">
        <authorList>
            <consortium name="RefSeq"/>
        </authorList>
    </citation>
    <scope>IDENTIFICATION</scope>
    <source>
        <strain evidence="8">Nigerian</strain>
        <tissue evidence="8">Liver and blood</tissue>
    </source>
</reference>
<dbReference type="InterPro" id="IPR016054">
    <property type="entry name" value="LY6_UPA_recep-like"/>
</dbReference>
<evidence type="ECO:0000256" key="1">
    <source>
        <dbReference type="ARBA" id="ARBA00004236"/>
    </source>
</evidence>
<keyword evidence="2" id="KW-1003">Cell membrane</keyword>
<dbReference type="GO" id="GO:0005886">
    <property type="term" value="C:plasma membrane"/>
    <property type="evidence" value="ECO:0007669"/>
    <property type="project" value="UniProtKB-SubCell"/>
</dbReference>
<evidence type="ECO:0000313" key="7">
    <source>
        <dbReference type="Proteomes" id="UP000008143"/>
    </source>
</evidence>
<proteinExistence type="predicted"/>
<evidence type="ECO:0000256" key="3">
    <source>
        <dbReference type="ARBA" id="ARBA00022729"/>
    </source>
</evidence>
<keyword evidence="4" id="KW-0472">Membrane</keyword>
<comment type="subcellular location">
    <subcellularLocation>
        <location evidence="1">Cell membrane</location>
    </subcellularLocation>
</comment>
<evidence type="ECO:0000259" key="6">
    <source>
        <dbReference type="SMART" id="SM00134"/>
    </source>
</evidence>
<dbReference type="Gene3D" id="2.10.60.10">
    <property type="entry name" value="CD59"/>
    <property type="match status" value="1"/>
</dbReference>
<gene>
    <name evidence="8 9" type="primary">LOC101730595</name>
</gene>
<dbReference type="AGR" id="Xenbase:XB-GENE-29084699"/>
<dbReference type="InterPro" id="IPR035076">
    <property type="entry name" value="Toxin/TOLIP"/>
</dbReference>
<dbReference type="InterPro" id="IPR051110">
    <property type="entry name" value="Ly-6/neurotoxin-like_GPI-ap"/>
</dbReference>
<keyword evidence="7" id="KW-1185">Reference proteome</keyword>
<dbReference type="SUPFAM" id="SSF57302">
    <property type="entry name" value="Snake toxin-like"/>
    <property type="match status" value="1"/>
</dbReference>
<keyword evidence="3" id="KW-0732">Signal</keyword>
<evidence type="ECO:0000256" key="5">
    <source>
        <dbReference type="ARBA" id="ARBA00023180"/>
    </source>
</evidence>
<sequence>MWQRSPYCLTAVPLRCYTCTGATNANCLTQTDCGSTNTSCATVVGSVLGQPIIIKSCTLNCTPRSSSSARGTSTISCCNTDLCNGATGVKYTYPALGLSLGFLLVLLRGSAL</sequence>
<evidence type="ECO:0000313" key="9">
    <source>
        <dbReference type="Xenbase" id="XB-GENE-29084699"/>
    </source>
</evidence>
<protein>
    <submittedName>
        <fullName evidence="8">Ly6/PLAUR domain-containing protein 2-like isoform X4</fullName>
    </submittedName>
</protein>
<dbReference type="PROSITE" id="PS00983">
    <property type="entry name" value="LY6_UPAR"/>
    <property type="match status" value="1"/>
</dbReference>
<dbReference type="FunFam" id="2.10.60.10:FF:000003">
    <property type="entry name" value="lymphocyte antigen 6E isoform X1"/>
    <property type="match status" value="1"/>
</dbReference>
<dbReference type="Pfam" id="PF00087">
    <property type="entry name" value="Toxin_TOLIP"/>
    <property type="match status" value="1"/>
</dbReference>
<dbReference type="Proteomes" id="UP000008143">
    <property type="component" value="Chromosome 6"/>
</dbReference>
<dbReference type="SMART" id="SM00134">
    <property type="entry name" value="LU"/>
    <property type="match status" value="1"/>
</dbReference>